<sequence length="103" mass="11635">KEISYFKHSFDTVNHGILLKKLEMYGVRGAANDWFKSYLSNRKQYVYLNNTASDLCSLNCGIPQGSVLGPLLFLLYTNDFNRSSLNCQVASIVIPTPPFVQCH</sequence>
<dbReference type="AlphaFoldDB" id="A0A6S7IE89"/>
<name>A0A6S7IE89_PARCT</name>
<keyword evidence="3" id="KW-1185">Reference proteome</keyword>
<evidence type="ECO:0000313" key="3">
    <source>
        <dbReference type="Proteomes" id="UP001152795"/>
    </source>
</evidence>
<dbReference type="PANTHER" id="PTHR33332">
    <property type="entry name" value="REVERSE TRANSCRIPTASE DOMAIN-CONTAINING PROTEIN"/>
    <property type="match status" value="1"/>
</dbReference>
<dbReference type="OrthoDB" id="445826at2759"/>
<feature type="domain" description="Reverse transcriptase" evidence="1">
    <location>
        <begin position="7"/>
        <end position="85"/>
    </location>
</feature>
<comment type="caution">
    <text evidence="2">The sequence shown here is derived from an EMBL/GenBank/DDBJ whole genome shotgun (WGS) entry which is preliminary data.</text>
</comment>
<dbReference type="Proteomes" id="UP001152795">
    <property type="component" value="Unassembled WGS sequence"/>
</dbReference>
<proteinExistence type="predicted"/>
<gene>
    <name evidence="2" type="ORF">PACLA_8A036019</name>
</gene>
<evidence type="ECO:0000259" key="1">
    <source>
        <dbReference type="Pfam" id="PF00078"/>
    </source>
</evidence>
<accession>A0A6S7IE89</accession>
<dbReference type="EMBL" id="CACRXK020008841">
    <property type="protein sequence ID" value="CAB4015777.1"/>
    <property type="molecule type" value="Genomic_DNA"/>
</dbReference>
<protein>
    <recommendedName>
        <fullName evidence="1">Reverse transcriptase domain-containing protein</fullName>
    </recommendedName>
</protein>
<reference evidence="2" key="1">
    <citation type="submission" date="2020-04" db="EMBL/GenBank/DDBJ databases">
        <authorList>
            <person name="Alioto T."/>
            <person name="Alioto T."/>
            <person name="Gomez Garrido J."/>
        </authorList>
    </citation>
    <scope>NUCLEOTIDE SEQUENCE</scope>
    <source>
        <strain evidence="2">A484AB</strain>
    </source>
</reference>
<feature type="non-terminal residue" evidence="2">
    <location>
        <position position="103"/>
    </location>
</feature>
<dbReference type="InterPro" id="IPR000477">
    <property type="entry name" value="RT_dom"/>
</dbReference>
<dbReference type="SUPFAM" id="SSF56672">
    <property type="entry name" value="DNA/RNA polymerases"/>
    <property type="match status" value="1"/>
</dbReference>
<organism evidence="2 3">
    <name type="scientific">Paramuricea clavata</name>
    <name type="common">Red gorgonian</name>
    <name type="synonym">Violescent sea-whip</name>
    <dbReference type="NCBI Taxonomy" id="317549"/>
    <lineage>
        <taxon>Eukaryota</taxon>
        <taxon>Metazoa</taxon>
        <taxon>Cnidaria</taxon>
        <taxon>Anthozoa</taxon>
        <taxon>Octocorallia</taxon>
        <taxon>Malacalcyonacea</taxon>
        <taxon>Plexauridae</taxon>
        <taxon>Paramuricea</taxon>
    </lineage>
</organism>
<dbReference type="Pfam" id="PF00078">
    <property type="entry name" value="RVT_1"/>
    <property type="match status" value="1"/>
</dbReference>
<dbReference type="InterPro" id="IPR043502">
    <property type="entry name" value="DNA/RNA_pol_sf"/>
</dbReference>
<feature type="non-terminal residue" evidence="2">
    <location>
        <position position="1"/>
    </location>
</feature>
<evidence type="ECO:0000313" key="2">
    <source>
        <dbReference type="EMBL" id="CAB4015777.1"/>
    </source>
</evidence>